<evidence type="ECO:0000313" key="6">
    <source>
        <dbReference type="Ensembl" id="ENSPREP00000018877.1"/>
    </source>
</evidence>
<sequence length="121" mass="13973">IKFPNERYENFLRQHVIDDMDINDCETVIEQRNIMDKNKMKKETNTFIVDKKDNVTPVCQNGTPICGNLMKSEGIFDTVVCKLKGNINDRPCRYDSSNKRQHIVIACDGGKPVHLEDSRRS</sequence>
<keyword evidence="4" id="KW-1015">Disulfide bond</keyword>
<protein>
    <recommendedName>
        <fullName evidence="5">Ribonuclease A-domain domain-containing protein</fullName>
    </recommendedName>
</protein>
<dbReference type="SMART" id="SM00092">
    <property type="entry name" value="RNAse_Pc"/>
    <property type="match status" value="1"/>
</dbReference>
<dbReference type="Proteomes" id="UP000242638">
    <property type="component" value="Unassembled WGS sequence"/>
</dbReference>
<dbReference type="PRINTS" id="PR00794">
    <property type="entry name" value="RIBONUCLEASE"/>
</dbReference>
<dbReference type="GeneTree" id="ENSGT01150000290167"/>
<evidence type="ECO:0000256" key="2">
    <source>
        <dbReference type="ARBA" id="ARBA00005600"/>
    </source>
</evidence>
<reference evidence="7" key="1">
    <citation type="submission" date="2013-11" db="EMBL/GenBank/DDBJ databases">
        <title>The genomic landscape of the Guanapo guppy.</title>
        <authorList>
            <person name="Kuenstner A."/>
            <person name="Dreyer C."/>
        </authorList>
    </citation>
    <scope>NUCLEOTIDE SEQUENCE</scope>
    <source>
        <strain evidence="7">Guanapo</strain>
    </source>
</reference>
<keyword evidence="7" id="KW-1185">Reference proteome</keyword>
<evidence type="ECO:0000256" key="3">
    <source>
        <dbReference type="ARBA" id="ARBA00022525"/>
    </source>
</evidence>
<dbReference type="Gene3D" id="3.10.130.10">
    <property type="entry name" value="Ribonuclease A-like domain"/>
    <property type="match status" value="1"/>
</dbReference>
<reference evidence="6" key="3">
    <citation type="submission" date="2025-09" db="UniProtKB">
        <authorList>
            <consortium name="Ensembl"/>
        </authorList>
    </citation>
    <scope>IDENTIFICATION</scope>
    <source>
        <strain evidence="6">Guanapo</strain>
    </source>
</reference>
<accession>A0A3P9PAM9</accession>
<dbReference type="GO" id="GO:0004540">
    <property type="term" value="F:RNA nuclease activity"/>
    <property type="evidence" value="ECO:0007669"/>
    <property type="project" value="TreeGrafter"/>
</dbReference>
<evidence type="ECO:0000256" key="1">
    <source>
        <dbReference type="ARBA" id="ARBA00004613"/>
    </source>
</evidence>
<dbReference type="PANTHER" id="PTHR11437:SF10">
    <property type="entry name" value="ANGIOGENIN-RELATED"/>
    <property type="match status" value="1"/>
</dbReference>
<dbReference type="STRING" id="8081.ENSPREP00000018877"/>
<evidence type="ECO:0000313" key="7">
    <source>
        <dbReference type="Proteomes" id="UP000242638"/>
    </source>
</evidence>
<proteinExistence type="inferred from homology"/>
<dbReference type="Ensembl" id="ENSPRET00000019081.1">
    <property type="protein sequence ID" value="ENSPREP00000018877.1"/>
    <property type="gene ID" value="ENSPREG00000012788.1"/>
</dbReference>
<comment type="similarity">
    <text evidence="2">Belongs to the pancreatic ribonuclease family.</text>
</comment>
<comment type="subcellular location">
    <subcellularLocation>
        <location evidence="1">Secreted</location>
    </subcellularLocation>
</comment>
<keyword evidence="3" id="KW-0964">Secreted</keyword>
<dbReference type="InterPro" id="IPR023412">
    <property type="entry name" value="RNaseA_domain"/>
</dbReference>
<dbReference type="AlphaFoldDB" id="A0A3P9PAM9"/>
<dbReference type="GO" id="GO:0050830">
    <property type="term" value="P:defense response to Gram-positive bacterium"/>
    <property type="evidence" value="ECO:0007669"/>
    <property type="project" value="TreeGrafter"/>
</dbReference>
<dbReference type="Pfam" id="PF00074">
    <property type="entry name" value="RnaseA"/>
    <property type="match status" value="1"/>
</dbReference>
<dbReference type="GO" id="GO:0005576">
    <property type="term" value="C:extracellular region"/>
    <property type="evidence" value="ECO:0007669"/>
    <property type="project" value="UniProtKB-SubCell"/>
</dbReference>
<evidence type="ECO:0000259" key="5">
    <source>
        <dbReference type="SMART" id="SM00092"/>
    </source>
</evidence>
<evidence type="ECO:0000256" key="4">
    <source>
        <dbReference type="ARBA" id="ARBA00023157"/>
    </source>
</evidence>
<feature type="domain" description="Ribonuclease A-domain" evidence="5">
    <location>
        <begin position="4"/>
        <end position="119"/>
    </location>
</feature>
<organism evidence="6 7">
    <name type="scientific">Poecilia reticulata</name>
    <name type="common">Guppy</name>
    <name type="synonym">Acanthophacelus reticulatus</name>
    <dbReference type="NCBI Taxonomy" id="8081"/>
    <lineage>
        <taxon>Eukaryota</taxon>
        <taxon>Metazoa</taxon>
        <taxon>Chordata</taxon>
        <taxon>Craniata</taxon>
        <taxon>Vertebrata</taxon>
        <taxon>Euteleostomi</taxon>
        <taxon>Actinopterygii</taxon>
        <taxon>Neopterygii</taxon>
        <taxon>Teleostei</taxon>
        <taxon>Neoteleostei</taxon>
        <taxon>Acanthomorphata</taxon>
        <taxon>Ovalentaria</taxon>
        <taxon>Atherinomorphae</taxon>
        <taxon>Cyprinodontiformes</taxon>
        <taxon>Poeciliidae</taxon>
        <taxon>Poeciliinae</taxon>
        <taxon>Poecilia</taxon>
    </lineage>
</organism>
<dbReference type="GO" id="GO:0003676">
    <property type="term" value="F:nucleic acid binding"/>
    <property type="evidence" value="ECO:0007669"/>
    <property type="project" value="InterPro"/>
</dbReference>
<dbReference type="PANTHER" id="PTHR11437">
    <property type="entry name" value="RIBONUCLEASE"/>
    <property type="match status" value="1"/>
</dbReference>
<name>A0A3P9PAM9_POERE</name>
<dbReference type="InterPro" id="IPR036816">
    <property type="entry name" value="RNaseA-like_dom_sf"/>
</dbReference>
<dbReference type="InterPro" id="IPR001427">
    <property type="entry name" value="RNaseA"/>
</dbReference>
<reference evidence="6" key="2">
    <citation type="submission" date="2025-08" db="UniProtKB">
        <authorList>
            <consortium name="Ensembl"/>
        </authorList>
    </citation>
    <scope>IDENTIFICATION</scope>
    <source>
        <strain evidence="6">Guanapo</strain>
    </source>
</reference>
<dbReference type="SUPFAM" id="SSF54076">
    <property type="entry name" value="RNase A-like"/>
    <property type="match status" value="1"/>
</dbReference>
<dbReference type="OMA" id="ILPPCEY"/>